<gene>
    <name evidence="8" type="ORF">POL58_29205</name>
</gene>
<evidence type="ECO:0000259" key="7">
    <source>
        <dbReference type="PROSITE" id="PS50198"/>
    </source>
</evidence>
<dbReference type="Pfam" id="PF13616">
    <property type="entry name" value="Rotamase_3"/>
    <property type="match status" value="1"/>
</dbReference>
<accession>A0ABT5BCJ6</accession>
<dbReference type="PANTHER" id="PTHR10657">
    <property type="entry name" value="PEPTIDYL-PROLYL CIS-TRANS ISOMERASE"/>
    <property type="match status" value="1"/>
</dbReference>
<dbReference type="Pfam" id="PF00639">
    <property type="entry name" value="Rotamase"/>
    <property type="match status" value="1"/>
</dbReference>
<dbReference type="RefSeq" id="WP_272002671.1">
    <property type="nucleotide sequence ID" value="NZ_JAQNDN010000018.1"/>
</dbReference>
<keyword evidence="9" id="KW-1185">Reference proteome</keyword>
<evidence type="ECO:0000256" key="2">
    <source>
        <dbReference type="ARBA" id="ARBA00013194"/>
    </source>
</evidence>
<dbReference type="InterPro" id="IPR046357">
    <property type="entry name" value="PPIase_dom_sf"/>
</dbReference>
<dbReference type="Proteomes" id="UP001217838">
    <property type="component" value="Unassembled WGS sequence"/>
</dbReference>
<dbReference type="InterPro" id="IPR051370">
    <property type="entry name" value="PPIase_Pin1"/>
</dbReference>
<evidence type="ECO:0000256" key="5">
    <source>
        <dbReference type="PROSITE-ProRule" id="PRU00278"/>
    </source>
</evidence>
<organism evidence="8 9">
    <name type="scientific">Nannocystis radixulma</name>
    <dbReference type="NCBI Taxonomy" id="2995305"/>
    <lineage>
        <taxon>Bacteria</taxon>
        <taxon>Pseudomonadati</taxon>
        <taxon>Myxococcota</taxon>
        <taxon>Polyangia</taxon>
        <taxon>Nannocystales</taxon>
        <taxon>Nannocystaceae</taxon>
        <taxon>Nannocystis</taxon>
    </lineage>
</organism>
<dbReference type="PANTHER" id="PTHR10657:SF4">
    <property type="entry name" value="PEPTIDYL-PROLYL CIS-TRANS ISOMERASE-RELATED"/>
    <property type="match status" value="1"/>
</dbReference>
<keyword evidence="3 5" id="KW-0697">Rotamase</keyword>
<feature type="domain" description="PpiC" evidence="7">
    <location>
        <begin position="167"/>
        <end position="274"/>
    </location>
</feature>
<dbReference type="EC" id="5.2.1.8" evidence="2"/>
<dbReference type="SUPFAM" id="SSF54534">
    <property type="entry name" value="FKBP-like"/>
    <property type="match status" value="2"/>
</dbReference>
<feature type="compositionally biased region" description="Low complexity" evidence="6">
    <location>
        <begin position="34"/>
        <end position="46"/>
    </location>
</feature>
<protein>
    <recommendedName>
        <fullName evidence="2">peptidylprolyl isomerase</fullName>
        <ecNumber evidence="2">5.2.1.8</ecNumber>
    </recommendedName>
</protein>
<evidence type="ECO:0000313" key="8">
    <source>
        <dbReference type="EMBL" id="MDC0671859.1"/>
    </source>
</evidence>
<dbReference type="InterPro" id="IPR023058">
    <property type="entry name" value="PPIase_PpiC_CS"/>
</dbReference>
<dbReference type="PROSITE" id="PS51257">
    <property type="entry name" value="PROKAR_LIPOPROTEIN"/>
    <property type="match status" value="1"/>
</dbReference>
<evidence type="ECO:0000313" key="9">
    <source>
        <dbReference type="Proteomes" id="UP001217838"/>
    </source>
</evidence>
<feature type="region of interest" description="Disordered" evidence="6">
    <location>
        <begin position="20"/>
        <end position="52"/>
    </location>
</feature>
<comment type="caution">
    <text evidence="8">The sequence shown here is derived from an EMBL/GenBank/DDBJ whole genome shotgun (WGS) entry which is preliminary data.</text>
</comment>
<evidence type="ECO:0000256" key="4">
    <source>
        <dbReference type="ARBA" id="ARBA00023235"/>
    </source>
</evidence>
<proteinExistence type="predicted"/>
<keyword evidence="4 5" id="KW-0413">Isomerase</keyword>
<name>A0ABT5BCJ6_9BACT</name>
<dbReference type="PROSITE" id="PS01096">
    <property type="entry name" value="PPIC_PPIASE_1"/>
    <property type="match status" value="1"/>
</dbReference>
<evidence type="ECO:0000256" key="1">
    <source>
        <dbReference type="ARBA" id="ARBA00000971"/>
    </source>
</evidence>
<dbReference type="EMBL" id="JAQNDN010000018">
    <property type="protein sequence ID" value="MDC0671859.1"/>
    <property type="molecule type" value="Genomic_DNA"/>
</dbReference>
<dbReference type="Gene3D" id="3.10.50.40">
    <property type="match status" value="2"/>
</dbReference>
<dbReference type="GO" id="GO:0003755">
    <property type="term" value="F:peptidyl-prolyl cis-trans isomerase activity"/>
    <property type="evidence" value="ECO:0007669"/>
    <property type="project" value="UniProtKB-EC"/>
</dbReference>
<sequence>MTRLALSCLVFSLAACDGTSKSGAPPAEPAKNIEAPAPSEPAVAAAPPAPEYPGGDADEACAKIIVVAWQGAQDADPAITRDKAAAQARAGVLRDRLLAADFFSDLVAESDEPKTRAKIGRMGTYAKDKWPEKYAALKDVVFALGVGETGPVVEHPHGFVVVQRCPLIKVHTRHILVRYAGAKNADATTTRSKDDARKLATELRAEARKPGADFGALAKQHSEDSSAEHGGDLGWVGSGMFVTAFEAAAFSLKPPGMSGVVETEFGFHVIERLE</sequence>
<dbReference type="PROSITE" id="PS50198">
    <property type="entry name" value="PPIC_PPIASE_2"/>
    <property type="match status" value="1"/>
</dbReference>
<dbReference type="InterPro" id="IPR000297">
    <property type="entry name" value="PPIase_PpiC"/>
</dbReference>
<comment type="catalytic activity">
    <reaction evidence="1">
        <text>[protein]-peptidylproline (omega=180) = [protein]-peptidylproline (omega=0)</text>
        <dbReference type="Rhea" id="RHEA:16237"/>
        <dbReference type="Rhea" id="RHEA-COMP:10747"/>
        <dbReference type="Rhea" id="RHEA-COMP:10748"/>
        <dbReference type="ChEBI" id="CHEBI:83833"/>
        <dbReference type="ChEBI" id="CHEBI:83834"/>
        <dbReference type="EC" id="5.2.1.8"/>
    </reaction>
</comment>
<evidence type="ECO:0000256" key="3">
    <source>
        <dbReference type="ARBA" id="ARBA00023110"/>
    </source>
</evidence>
<evidence type="ECO:0000256" key="6">
    <source>
        <dbReference type="SAM" id="MobiDB-lite"/>
    </source>
</evidence>
<reference evidence="8 9" key="1">
    <citation type="submission" date="2022-11" db="EMBL/GenBank/DDBJ databases">
        <title>Minimal conservation of predation-associated metabolite biosynthetic gene clusters underscores biosynthetic potential of Myxococcota including descriptions for ten novel species: Archangium lansinium sp. nov., Myxococcus landrumus sp. nov., Nannocystis bai.</title>
        <authorList>
            <person name="Ahearne A."/>
            <person name="Stevens C."/>
            <person name="Dowd S."/>
        </authorList>
    </citation>
    <scope>NUCLEOTIDE SEQUENCE [LARGE SCALE GENOMIC DNA]</scope>
    <source>
        <strain evidence="8 9">NCELM</strain>
    </source>
</reference>